<organism evidence="1 2">
    <name type="scientific">Hydnum rufescens UP504</name>
    <dbReference type="NCBI Taxonomy" id="1448309"/>
    <lineage>
        <taxon>Eukaryota</taxon>
        <taxon>Fungi</taxon>
        <taxon>Dikarya</taxon>
        <taxon>Basidiomycota</taxon>
        <taxon>Agaricomycotina</taxon>
        <taxon>Agaricomycetes</taxon>
        <taxon>Cantharellales</taxon>
        <taxon>Hydnaceae</taxon>
        <taxon>Hydnum</taxon>
    </lineage>
</organism>
<gene>
    <name evidence="1" type="ORF">BS47DRAFT_1401610</name>
</gene>
<evidence type="ECO:0000313" key="2">
    <source>
        <dbReference type="Proteomes" id="UP000886523"/>
    </source>
</evidence>
<accession>A0A9P6DN44</accession>
<dbReference type="AlphaFoldDB" id="A0A9P6DN44"/>
<evidence type="ECO:0000313" key="1">
    <source>
        <dbReference type="EMBL" id="KAF9504235.1"/>
    </source>
</evidence>
<proteinExistence type="predicted"/>
<comment type="caution">
    <text evidence="1">The sequence shown here is derived from an EMBL/GenBank/DDBJ whole genome shotgun (WGS) entry which is preliminary data.</text>
</comment>
<name>A0A9P6DN44_9AGAM</name>
<dbReference type="Proteomes" id="UP000886523">
    <property type="component" value="Unassembled WGS sequence"/>
</dbReference>
<sequence length="112" mass="13066">MVWTQHPLPHSALPQRQIFMIQTFTKTSLDPLQLKLQHLKAFSWIQICQAHLFLNEAHKLFTNGTLSPLSSWVDTSRRVATPLKNNVKPARPKTCLSLISIMQDYLHFTWMR</sequence>
<keyword evidence="2" id="KW-1185">Reference proteome</keyword>
<reference evidence="1" key="1">
    <citation type="journal article" date="2020" name="Nat. Commun.">
        <title>Large-scale genome sequencing of mycorrhizal fungi provides insights into the early evolution of symbiotic traits.</title>
        <authorList>
            <person name="Miyauchi S."/>
            <person name="Kiss E."/>
            <person name="Kuo A."/>
            <person name="Drula E."/>
            <person name="Kohler A."/>
            <person name="Sanchez-Garcia M."/>
            <person name="Morin E."/>
            <person name="Andreopoulos B."/>
            <person name="Barry K.W."/>
            <person name="Bonito G."/>
            <person name="Buee M."/>
            <person name="Carver A."/>
            <person name="Chen C."/>
            <person name="Cichocki N."/>
            <person name="Clum A."/>
            <person name="Culley D."/>
            <person name="Crous P.W."/>
            <person name="Fauchery L."/>
            <person name="Girlanda M."/>
            <person name="Hayes R.D."/>
            <person name="Keri Z."/>
            <person name="LaButti K."/>
            <person name="Lipzen A."/>
            <person name="Lombard V."/>
            <person name="Magnuson J."/>
            <person name="Maillard F."/>
            <person name="Murat C."/>
            <person name="Nolan M."/>
            <person name="Ohm R.A."/>
            <person name="Pangilinan J."/>
            <person name="Pereira M.F."/>
            <person name="Perotto S."/>
            <person name="Peter M."/>
            <person name="Pfister S."/>
            <person name="Riley R."/>
            <person name="Sitrit Y."/>
            <person name="Stielow J.B."/>
            <person name="Szollosi G."/>
            <person name="Zifcakova L."/>
            <person name="Stursova M."/>
            <person name="Spatafora J.W."/>
            <person name="Tedersoo L."/>
            <person name="Vaario L.M."/>
            <person name="Yamada A."/>
            <person name="Yan M."/>
            <person name="Wang P."/>
            <person name="Xu J."/>
            <person name="Bruns T."/>
            <person name="Baldrian P."/>
            <person name="Vilgalys R."/>
            <person name="Dunand C."/>
            <person name="Henrissat B."/>
            <person name="Grigoriev I.V."/>
            <person name="Hibbett D."/>
            <person name="Nagy L.G."/>
            <person name="Martin F.M."/>
        </authorList>
    </citation>
    <scope>NUCLEOTIDE SEQUENCE</scope>
    <source>
        <strain evidence="1">UP504</strain>
    </source>
</reference>
<protein>
    <submittedName>
        <fullName evidence="1">Uncharacterized protein</fullName>
    </submittedName>
</protein>
<dbReference type="EMBL" id="MU129247">
    <property type="protein sequence ID" value="KAF9504235.1"/>
    <property type="molecule type" value="Genomic_DNA"/>
</dbReference>